<organism evidence="1 2">
    <name type="scientific">Pseudomonas lutea</name>
    <dbReference type="NCBI Taxonomy" id="243924"/>
    <lineage>
        <taxon>Bacteria</taxon>
        <taxon>Pseudomonadati</taxon>
        <taxon>Pseudomonadota</taxon>
        <taxon>Gammaproteobacteria</taxon>
        <taxon>Pseudomonadales</taxon>
        <taxon>Pseudomonadaceae</taxon>
        <taxon>Pseudomonas</taxon>
    </lineage>
</organism>
<gene>
    <name evidence="1" type="ORF">IFT62_21855</name>
</gene>
<reference evidence="1 2" key="1">
    <citation type="journal article" date="2020" name="FEMS Microbiol. Ecol.">
        <title>Temporal dynamics of bacterial communities during seed development and maturation.</title>
        <authorList>
            <person name="Chesneau G."/>
            <person name="Torres-Cortes G."/>
            <person name="Briand M."/>
            <person name="Darrasse A."/>
            <person name="Preveaux A."/>
            <person name="Marais C."/>
            <person name="Jacques M.A."/>
            <person name="Shade A."/>
            <person name="Barret M."/>
        </authorList>
    </citation>
    <scope>NUCLEOTIDE SEQUENCE [LARGE SCALE GENOMIC DNA]</scope>
    <source>
        <strain evidence="1 2">CFBP13723</strain>
    </source>
</reference>
<evidence type="ECO:0000313" key="2">
    <source>
        <dbReference type="Proteomes" id="UP000625247"/>
    </source>
</evidence>
<keyword evidence="2" id="KW-1185">Reference proteome</keyword>
<proteinExistence type="predicted"/>
<evidence type="ECO:0000313" key="1">
    <source>
        <dbReference type="EMBL" id="MBD8123851.1"/>
    </source>
</evidence>
<sequence length="169" mass="19924">MRSNFIYLTEDQKTMWAEAGTMFPGEQLDGIIHRAIDNLLPLRYQKDRDRENDYYEVRRRDIPIGFDKLLKLQNTGRAKRHMEIDNDGAREVLQVEACLMDVVMTTIRVLLDILLRILGTSAYKPDDRIRLQSEERDIKSYQPAIDQSYIPTWKRRLIEHDGASYTPNH</sequence>
<protein>
    <submittedName>
        <fullName evidence="1">Uncharacterized protein</fullName>
    </submittedName>
</protein>
<dbReference type="RefSeq" id="WP_191945658.1">
    <property type="nucleotide sequence ID" value="NZ_JACYNP010000012.1"/>
</dbReference>
<name>A0ABR9ACS0_9PSED</name>
<accession>A0ABR9ACS0</accession>
<dbReference type="EMBL" id="JACYNP010000012">
    <property type="protein sequence ID" value="MBD8123851.1"/>
    <property type="molecule type" value="Genomic_DNA"/>
</dbReference>
<dbReference type="Proteomes" id="UP000625247">
    <property type="component" value="Unassembled WGS sequence"/>
</dbReference>
<comment type="caution">
    <text evidence="1">The sequence shown here is derived from an EMBL/GenBank/DDBJ whole genome shotgun (WGS) entry which is preliminary data.</text>
</comment>